<dbReference type="InterPro" id="IPR036390">
    <property type="entry name" value="WH_DNA-bd_sf"/>
</dbReference>
<dbReference type="OrthoDB" id="9814815at2"/>
<dbReference type="Proteomes" id="UP000215377">
    <property type="component" value="Unassembled WGS sequence"/>
</dbReference>
<comment type="caution">
    <text evidence="5">The sequence shown here is derived from an EMBL/GenBank/DDBJ whole genome shotgun (WGS) entry which is preliminary data.</text>
</comment>
<dbReference type="SMART" id="SM01134">
    <property type="entry name" value="DeoRC"/>
    <property type="match status" value="1"/>
</dbReference>
<reference evidence="5 6" key="1">
    <citation type="submission" date="2013-04" db="EMBL/GenBank/DDBJ databases">
        <title>Oceanicola sp. 22II1-22F33 Genome Sequencing.</title>
        <authorList>
            <person name="Lai Q."/>
            <person name="Li G."/>
            <person name="Shao Z."/>
        </authorList>
    </citation>
    <scope>NUCLEOTIDE SEQUENCE [LARGE SCALE GENOMIC DNA]</scope>
    <source>
        <strain evidence="5 6">22II1-22F33</strain>
    </source>
</reference>
<dbReference type="PROSITE" id="PS51000">
    <property type="entry name" value="HTH_DEOR_2"/>
    <property type="match status" value="1"/>
</dbReference>
<dbReference type="InterPro" id="IPR001034">
    <property type="entry name" value="DeoR_HTH"/>
</dbReference>
<evidence type="ECO:0000259" key="4">
    <source>
        <dbReference type="PROSITE" id="PS51000"/>
    </source>
</evidence>
<evidence type="ECO:0000256" key="2">
    <source>
        <dbReference type="ARBA" id="ARBA00023015"/>
    </source>
</evidence>
<dbReference type="InterPro" id="IPR014036">
    <property type="entry name" value="DeoR-like_C"/>
</dbReference>
<dbReference type="GO" id="GO:0003700">
    <property type="term" value="F:DNA-binding transcription factor activity"/>
    <property type="evidence" value="ECO:0007669"/>
    <property type="project" value="InterPro"/>
</dbReference>
<dbReference type="InterPro" id="IPR037171">
    <property type="entry name" value="NagB/RpiA_transferase-like"/>
</dbReference>
<keyword evidence="3" id="KW-0804">Transcription</keyword>
<dbReference type="AlphaFoldDB" id="A0A225NDI6"/>
<dbReference type="Gene3D" id="3.30.750.70">
    <property type="entry name" value="4-hydroxybutyrate coenzyme like domains"/>
    <property type="match status" value="1"/>
</dbReference>
<organism evidence="5 6">
    <name type="scientific">Marinibacterium profundimaris</name>
    <dbReference type="NCBI Taxonomy" id="1679460"/>
    <lineage>
        <taxon>Bacteria</taxon>
        <taxon>Pseudomonadati</taxon>
        <taxon>Pseudomonadota</taxon>
        <taxon>Alphaproteobacteria</taxon>
        <taxon>Rhodobacterales</taxon>
        <taxon>Paracoccaceae</taxon>
        <taxon>Marinibacterium</taxon>
    </lineage>
</organism>
<dbReference type="EMBL" id="AQQR01000013">
    <property type="protein sequence ID" value="OWU69973.1"/>
    <property type="molecule type" value="Genomic_DNA"/>
</dbReference>
<dbReference type="PANTHER" id="PTHR30363">
    <property type="entry name" value="HTH-TYPE TRANSCRIPTIONAL REGULATOR SRLR-RELATED"/>
    <property type="match status" value="1"/>
</dbReference>
<dbReference type="SMART" id="SM00420">
    <property type="entry name" value="HTH_DEOR"/>
    <property type="match status" value="1"/>
</dbReference>
<dbReference type="PANTHER" id="PTHR30363:SF4">
    <property type="entry name" value="GLYCEROL-3-PHOSPHATE REGULON REPRESSOR"/>
    <property type="match status" value="1"/>
</dbReference>
<keyword evidence="2" id="KW-0805">Transcription regulation</keyword>
<dbReference type="Gene3D" id="1.10.10.10">
    <property type="entry name" value="Winged helix-like DNA-binding domain superfamily/Winged helix DNA-binding domain"/>
    <property type="match status" value="1"/>
</dbReference>
<evidence type="ECO:0000256" key="3">
    <source>
        <dbReference type="ARBA" id="ARBA00023163"/>
    </source>
</evidence>
<proteinExistence type="predicted"/>
<evidence type="ECO:0000256" key="1">
    <source>
        <dbReference type="ARBA" id="ARBA00022491"/>
    </source>
</evidence>
<dbReference type="RefSeq" id="WP_088651901.1">
    <property type="nucleotide sequence ID" value="NZ_AQQR01000013.1"/>
</dbReference>
<gene>
    <name evidence="5" type="ORF">ATO3_21075</name>
</gene>
<dbReference type="SUPFAM" id="SSF46785">
    <property type="entry name" value="Winged helix' DNA-binding domain"/>
    <property type="match status" value="1"/>
</dbReference>
<dbReference type="InterPro" id="IPR050313">
    <property type="entry name" value="Carb_Metab_HTH_regulators"/>
</dbReference>
<evidence type="ECO:0000313" key="5">
    <source>
        <dbReference type="EMBL" id="OWU69973.1"/>
    </source>
</evidence>
<dbReference type="Pfam" id="PF00455">
    <property type="entry name" value="DeoRC"/>
    <property type="match status" value="1"/>
</dbReference>
<evidence type="ECO:0000313" key="6">
    <source>
        <dbReference type="Proteomes" id="UP000215377"/>
    </source>
</evidence>
<dbReference type="Pfam" id="PF08220">
    <property type="entry name" value="HTH_DeoR"/>
    <property type="match status" value="1"/>
</dbReference>
<keyword evidence="1" id="KW-0678">Repressor</keyword>
<feature type="domain" description="HTH deoR-type" evidence="4">
    <location>
        <begin position="6"/>
        <end position="61"/>
    </location>
</feature>
<dbReference type="InterPro" id="IPR036388">
    <property type="entry name" value="WH-like_DNA-bd_sf"/>
</dbReference>
<protein>
    <recommendedName>
        <fullName evidence="4">HTH deoR-type domain-containing protein</fullName>
    </recommendedName>
</protein>
<accession>A0A225NDI6</accession>
<dbReference type="SUPFAM" id="SSF100950">
    <property type="entry name" value="NagB/RpiA/CoA transferase-like"/>
    <property type="match status" value="1"/>
</dbReference>
<name>A0A225NDI6_9RHOB</name>
<keyword evidence="6" id="KW-1185">Reference proteome</keyword>
<sequence>MPIDETARRRDQIINLLSTYGELSAKAMADMLDVTVQTIRSDLRSLDDAALVRRRHGIARLATPQENIGYQPRLAVSRTEKERIGAAVAALVPDGASVALGTGTTVEAVARALACHDRLSVATNNLHAVLALRAAPEISVSLAGGRVRMRDLDLIGAEASEFYAGLRMQFAVFSVGGVSLEGDLLDFNMDEIRARRAIAGCATHRILVVDHAKIDRAAGFAMGHLSDLDTVVCGGEIPETLTTACKEAGTRIVLA</sequence>